<dbReference type="PANTHER" id="PTHR43536">
    <property type="entry name" value="MANNOSYLGLYCOPROTEIN ENDO-BETA-MANNOSIDASE"/>
    <property type="match status" value="1"/>
</dbReference>
<dbReference type="Pfam" id="PF00703">
    <property type="entry name" value="Glyco_hydro_2"/>
    <property type="match status" value="1"/>
</dbReference>
<dbReference type="GO" id="GO:0004553">
    <property type="term" value="F:hydrolase activity, hydrolyzing O-glycosyl compounds"/>
    <property type="evidence" value="ECO:0007669"/>
    <property type="project" value="InterPro"/>
</dbReference>
<dbReference type="EMBL" id="FMUB01000009">
    <property type="protein sequence ID" value="SCX27095.1"/>
    <property type="molecule type" value="Genomic_DNA"/>
</dbReference>
<keyword evidence="5" id="KW-0812">Transmembrane</keyword>
<dbReference type="Pfam" id="PF17786">
    <property type="entry name" value="Mannosidase_ig"/>
    <property type="match status" value="1"/>
</dbReference>
<keyword evidence="5" id="KW-0472">Membrane</keyword>
<feature type="domain" description="Beta-mannosidase-like galactose-binding" evidence="9">
    <location>
        <begin position="89"/>
        <end position="202"/>
    </location>
</feature>
<dbReference type="Gene3D" id="3.20.20.80">
    <property type="entry name" value="Glycosidases"/>
    <property type="match status" value="1"/>
</dbReference>
<feature type="domain" description="Glycoside hydrolase family 2 immunoglobulin-like beta-sandwich" evidence="6">
    <location>
        <begin position="277"/>
        <end position="382"/>
    </location>
</feature>
<dbReference type="SUPFAM" id="SSF49303">
    <property type="entry name" value="beta-Galactosidase/glucuronidase domain"/>
    <property type="match status" value="3"/>
</dbReference>
<evidence type="ECO:0000256" key="4">
    <source>
        <dbReference type="SAM" id="MobiDB-lite"/>
    </source>
</evidence>
<keyword evidence="3" id="KW-0326">Glycosidase</keyword>
<name>A0A1G4WPS1_9MYCO</name>
<evidence type="ECO:0000256" key="1">
    <source>
        <dbReference type="ARBA" id="ARBA00007401"/>
    </source>
</evidence>
<feature type="region of interest" description="Disordered" evidence="4">
    <location>
        <begin position="1"/>
        <end position="22"/>
    </location>
</feature>
<evidence type="ECO:0000259" key="9">
    <source>
        <dbReference type="Pfam" id="PF22666"/>
    </source>
</evidence>
<proteinExistence type="inferred from homology"/>
<dbReference type="AlphaFoldDB" id="A0A1G4WPS1"/>
<evidence type="ECO:0000256" key="3">
    <source>
        <dbReference type="ARBA" id="ARBA00023295"/>
    </source>
</evidence>
<evidence type="ECO:0000256" key="5">
    <source>
        <dbReference type="SAM" id="Phobius"/>
    </source>
</evidence>
<dbReference type="InterPro" id="IPR008979">
    <property type="entry name" value="Galactose-bd-like_sf"/>
</dbReference>
<dbReference type="SUPFAM" id="SSF51445">
    <property type="entry name" value="(Trans)glycosidases"/>
    <property type="match status" value="1"/>
</dbReference>
<dbReference type="GO" id="GO:0005975">
    <property type="term" value="P:carbohydrate metabolic process"/>
    <property type="evidence" value="ECO:0007669"/>
    <property type="project" value="InterPro"/>
</dbReference>
<dbReference type="Gene3D" id="2.60.40.10">
    <property type="entry name" value="Immunoglobulins"/>
    <property type="match status" value="3"/>
</dbReference>
<dbReference type="SUPFAM" id="SSF49785">
    <property type="entry name" value="Galactose-binding domain-like"/>
    <property type="match status" value="1"/>
</dbReference>
<dbReference type="InterPro" id="IPR013783">
    <property type="entry name" value="Ig-like_fold"/>
</dbReference>
<dbReference type="InterPro" id="IPR006102">
    <property type="entry name" value="Ig-like_GH2"/>
</dbReference>
<dbReference type="InterPro" id="IPR043534">
    <property type="entry name" value="EBDG/EBM"/>
</dbReference>
<keyword evidence="2" id="KW-0378">Hydrolase</keyword>
<keyword evidence="5" id="KW-1133">Transmembrane helix</keyword>
<evidence type="ECO:0000259" key="7">
    <source>
        <dbReference type="Pfam" id="PF17786"/>
    </source>
</evidence>
<feature type="domain" description="Exo-beta-D-glucosaminidase Ig-fold" evidence="8">
    <location>
        <begin position="838"/>
        <end position="934"/>
    </location>
</feature>
<dbReference type="InterPro" id="IPR036156">
    <property type="entry name" value="Beta-gal/glucu_dom_sf"/>
</dbReference>
<evidence type="ECO:0000259" key="8">
    <source>
        <dbReference type="Pfam" id="PF18368"/>
    </source>
</evidence>
<dbReference type="Pfam" id="PF18368">
    <property type="entry name" value="Ig_GlcNase"/>
    <property type="match status" value="1"/>
</dbReference>
<dbReference type="STRING" id="1502745.SAMN02799620_04212"/>
<dbReference type="InterPro" id="IPR041351">
    <property type="entry name" value="Ig_GlcNase"/>
</dbReference>
<dbReference type="Gene3D" id="2.60.120.260">
    <property type="entry name" value="Galactose-binding domain-like"/>
    <property type="match status" value="1"/>
</dbReference>
<feature type="transmembrane region" description="Helical" evidence="5">
    <location>
        <begin position="30"/>
        <end position="52"/>
    </location>
</feature>
<dbReference type="Proteomes" id="UP000199707">
    <property type="component" value="Unassembled WGS sequence"/>
</dbReference>
<evidence type="ECO:0000259" key="6">
    <source>
        <dbReference type="Pfam" id="PF00703"/>
    </source>
</evidence>
<gene>
    <name evidence="10" type="ORF">SAMN02799620_04212</name>
</gene>
<dbReference type="InterPro" id="IPR017853">
    <property type="entry name" value="GH"/>
</dbReference>
<evidence type="ECO:0000313" key="11">
    <source>
        <dbReference type="Proteomes" id="UP000199707"/>
    </source>
</evidence>
<evidence type="ECO:0000256" key="2">
    <source>
        <dbReference type="ARBA" id="ARBA00022801"/>
    </source>
</evidence>
<comment type="similarity">
    <text evidence="1">Belongs to the glycosyl hydrolase 2 family.</text>
</comment>
<reference evidence="11" key="1">
    <citation type="submission" date="2016-10" db="EMBL/GenBank/DDBJ databases">
        <authorList>
            <person name="Varghese N."/>
            <person name="Submissions S."/>
        </authorList>
    </citation>
    <scope>NUCLEOTIDE SEQUENCE [LARGE SCALE GENOMIC DNA]</scope>
    <source>
        <strain evidence="11">UNC267MFSha1.1M11</strain>
    </source>
</reference>
<dbReference type="Pfam" id="PF22666">
    <property type="entry name" value="Glyco_hydro_2_N2"/>
    <property type="match status" value="1"/>
</dbReference>
<accession>A0A1G4WPS1</accession>
<dbReference type="PANTHER" id="PTHR43536:SF1">
    <property type="entry name" value="MANNOSYLGLYCOPROTEIN ENDO-BETA-MANNOSIDASE"/>
    <property type="match status" value="1"/>
</dbReference>
<evidence type="ECO:0000313" key="10">
    <source>
        <dbReference type="EMBL" id="SCX27095.1"/>
    </source>
</evidence>
<protein>
    <submittedName>
        <fullName evidence="10">Exo-1,4-beta-D-glucosaminidase</fullName>
    </submittedName>
</protein>
<feature type="domain" description="Mannosidase Ig/CBM-like" evidence="7">
    <location>
        <begin position="734"/>
        <end position="815"/>
    </location>
</feature>
<dbReference type="InterPro" id="IPR041447">
    <property type="entry name" value="Mannosidase_ig"/>
</dbReference>
<sequence length="942" mass="104948">MVSAGRAGSHFEHTATGGSGTIGAPKRRTALFSVALLLIVLMLGAGDFASFARPEPAATTTELAQGWKLVSATGLPADGRTISTPGYQDSAWHQVQHMPATVLDVLEKDGTYPDLYYGTNLIDKVPQDLYKQDWWYRTTFDAPGGHSNYQLEFPGINYRAEIWLNGQLVADSSQIVGMYTAHQLDVTRWIRAGPNVLAVKVIPERALQDVDGVELADSWWDWINWRYLGYQGPGQNPAAGNSFIPDRNAGIFKPVYLRTAGAAEIGYATVNTELPLPRTDSARLTVYANVHNSSDRRINGVVRATISRPGKPQIEVEQPVTLSPGERREVTFSPARFTQLTVEHPDLWWPYTMGDPSLYDLKLEFRQYNRVIDTSTQRFGIRTIVQHRDTDEQFPELGSGGSFYLTVNGRDFLVRGAVYTPDLLFDNDPDREDAILGYAKDLGLNLLRLEAKIPGERLIERADELGIPLMVGWMCCNQWEKWAQWNDEDRSVALDSLRSQILMLRSHPSVAIWANGSDGLPPEPLRGQYHAVLRDLHWQNAVVDTVSSFGHDDEQGRPQWDGIHMAGPYTWRPPSYWFSGRYGATRGSNAEQGDNEHIPPLASIKQFIPPDKLWPINDTWSFHAGSNPGNAKLSSIQRAINRRYGPSAGVEEFTRKAQLAHYESTRAQFEAFAANGWANHKMTIYWMLNSHWPSFFGNIFDFYLRPGGAYYGAKAGLRPLSLVFDSYALGNHSTAEVKVVNQTPNDVSDLRARVRIYDLAGRVRDDRTVDGVAVGSGGAHTVLTLPREARDSRVFFVRAELLDAAGAVVSQNVYWQSQQPDDLGDPVNDTAFDLKQVGWADMTALNYLTKAPLEVSATRTGDRDIAIRLHNPGKQIAFFERAEITDTADGDEILPIEYTDNYVTVFPGETVDLRGTVIARGDRGNFVRVTGYNTAPVVVPVE</sequence>
<organism evidence="10 11">
    <name type="scientific">Mycolicibacterium fluoranthenivorans</name>
    <dbReference type="NCBI Taxonomy" id="258505"/>
    <lineage>
        <taxon>Bacteria</taxon>
        <taxon>Bacillati</taxon>
        <taxon>Actinomycetota</taxon>
        <taxon>Actinomycetes</taxon>
        <taxon>Mycobacteriales</taxon>
        <taxon>Mycobacteriaceae</taxon>
        <taxon>Mycolicibacterium</taxon>
    </lineage>
</organism>
<dbReference type="InterPro" id="IPR054593">
    <property type="entry name" value="Beta-mannosidase-like_N2"/>
</dbReference>